<reference evidence="6" key="1">
    <citation type="submission" date="2022-07" db="EMBL/GenBank/DDBJ databases">
        <title>Phylogenomic reconstructions and comparative analyses of Kickxellomycotina fungi.</title>
        <authorList>
            <person name="Reynolds N.K."/>
            <person name="Stajich J.E."/>
            <person name="Barry K."/>
            <person name="Grigoriev I.V."/>
            <person name="Crous P."/>
            <person name="Smith M.E."/>
        </authorList>
    </citation>
    <scope>NUCLEOTIDE SEQUENCE</scope>
    <source>
        <strain evidence="6">CBS 109367</strain>
    </source>
</reference>
<comment type="caution">
    <text evidence="6">The sequence shown here is derived from an EMBL/GenBank/DDBJ whole genome shotgun (WGS) entry which is preliminary data.</text>
</comment>
<evidence type="ECO:0000256" key="3">
    <source>
        <dbReference type="ARBA" id="ARBA00022827"/>
    </source>
</evidence>
<dbReference type="Pfam" id="PF07992">
    <property type="entry name" value="Pyr_redox_2"/>
    <property type="match status" value="1"/>
</dbReference>
<evidence type="ECO:0000313" key="7">
    <source>
        <dbReference type="Proteomes" id="UP001151516"/>
    </source>
</evidence>
<dbReference type="GO" id="GO:0005737">
    <property type="term" value="C:cytoplasm"/>
    <property type="evidence" value="ECO:0007669"/>
    <property type="project" value="TreeGrafter"/>
</dbReference>
<keyword evidence="7" id="KW-1185">Reference proteome</keyword>
<dbReference type="InterPro" id="IPR023753">
    <property type="entry name" value="FAD/NAD-binding_dom"/>
</dbReference>
<dbReference type="GO" id="GO:0004174">
    <property type="term" value="F:electron-transferring-flavoprotein dehydrogenase activity"/>
    <property type="evidence" value="ECO:0007669"/>
    <property type="project" value="TreeGrafter"/>
</dbReference>
<dbReference type="OrthoDB" id="202203at2759"/>
<dbReference type="PRINTS" id="PR00411">
    <property type="entry name" value="PNDRDTASEI"/>
</dbReference>
<feature type="domain" description="FAD/NAD(P)-binding" evidence="5">
    <location>
        <begin position="7"/>
        <end position="325"/>
    </location>
</feature>
<dbReference type="Proteomes" id="UP001151516">
    <property type="component" value="Unassembled WGS sequence"/>
</dbReference>
<evidence type="ECO:0000259" key="5">
    <source>
        <dbReference type="Pfam" id="PF07992"/>
    </source>
</evidence>
<gene>
    <name evidence="6" type="ORF">IWW39_001870</name>
</gene>
<name>A0A9W8GP45_9FUNG</name>
<dbReference type="GO" id="GO:0050660">
    <property type="term" value="F:flavin adenine dinucleotide binding"/>
    <property type="evidence" value="ECO:0007669"/>
    <property type="project" value="TreeGrafter"/>
</dbReference>
<dbReference type="PRINTS" id="PR00368">
    <property type="entry name" value="FADPNR"/>
</dbReference>
<comment type="similarity">
    <text evidence="1">Belongs to the FAD-dependent oxidoreductase family.</text>
</comment>
<accession>A0A9W8GP45</accession>
<evidence type="ECO:0000256" key="2">
    <source>
        <dbReference type="ARBA" id="ARBA00022630"/>
    </source>
</evidence>
<keyword evidence="2" id="KW-0285">Flavoprotein</keyword>
<organism evidence="6 7">
    <name type="scientific">Coemansia spiralis</name>
    <dbReference type="NCBI Taxonomy" id="417178"/>
    <lineage>
        <taxon>Eukaryota</taxon>
        <taxon>Fungi</taxon>
        <taxon>Fungi incertae sedis</taxon>
        <taxon>Zoopagomycota</taxon>
        <taxon>Kickxellomycotina</taxon>
        <taxon>Kickxellomycetes</taxon>
        <taxon>Kickxellales</taxon>
        <taxon>Kickxellaceae</taxon>
        <taxon>Coemansia</taxon>
    </lineage>
</organism>
<dbReference type="SUPFAM" id="SSF51905">
    <property type="entry name" value="FAD/NAD(P)-binding domain"/>
    <property type="match status" value="1"/>
</dbReference>
<evidence type="ECO:0000313" key="6">
    <source>
        <dbReference type="EMBL" id="KAJ2688908.1"/>
    </source>
</evidence>
<keyword evidence="3" id="KW-0274">FAD</keyword>
<keyword evidence="4" id="KW-0560">Oxidoreductase</keyword>
<protein>
    <recommendedName>
        <fullName evidence="5">FAD/NAD(P)-binding domain-containing protein</fullName>
    </recommendedName>
</protein>
<sequence length="414" mass="46145">MANREIHVLVVGGSWAGVTAVNELLGLSHVAYSRLHVTLVEQRTHYFHRTGVIRGLVDQKYADKMFIPYQRLFMDGNKPSPHHRLVCAKLTHIYEHSIEVEGGERIFYDYLIIATGAAYTSLPVTQSIDEKECREKYQKMRNAIEAARSILFVGGGAVGVGMCCEIAEMHPKKLLMLAHARDRLLNEDLSDNFSNTAEVHMKKMGIDLILGETVLSASIHDDDDDHSTLTHDEWVVKPQIVHTKSGRRIPCDLVIWTTGARPITDFMNSLLPSNEKHPLVDVNSGQINVRPTLQLADLRYPYIFAVGDVNSLPFTEKYAPNAVLQAKHAVSNLRELMNESYDYRIKVSPTMAAEATASAQLAPYVGTRNTQVVVALGKSNEISSTILAKLSSWAGGSHRGRKYLLDKAEKMLNV</sequence>
<dbReference type="PANTHER" id="PTHR43735:SF3">
    <property type="entry name" value="FERROPTOSIS SUPPRESSOR PROTEIN 1"/>
    <property type="match status" value="1"/>
</dbReference>
<proteinExistence type="inferred from homology"/>
<dbReference type="AlphaFoldDB" id="A0A9W8GP45"/>
<dbReference type="InterPro" id="IPR036188">
    <property type="entry name" value="FAD/NAD-bd_sf"/>
</dbReference>
<dbReference type="Gene3D" id="3.50.50.100">
    <property type="match status" value="1"/>
</dbReference>
<evidence type="ECO:0000256" key="4">
    <source>
        <dbReference type="ARBA" id="ARBA00023002"/>
    </source>
</evidence>
<dbReference type="PANTHER" id="PTHR43735">
    <property type="entry name" value="APOPTOSIS-INDUCING FACTOR 1"/>
    <property type="match status" value="1"/>
</dbReference>
<evidence type="ECO:0000256" key="1">
    <source>
        <dbReference type="ARBA" id="ARBA00006442"/>
    </source>
</evidence>
<dbReference type="EMBL" id="JANBTX010000036">
    <property type="protein sequence ID" value="KAJ2688908.1"/>
    <property type="molecule type" value="Genomic_DNA"/>
</dbReference>